<dbReference type="RefSeq" id="WP_068220317.1">
    <property type="nucleotide sequence ID" value="NZ_CP139724.1"/>
</dbReference>
<name>A0A150XBB9_9BACT</name>
<accession>A0A150XBB9</accession>
<evidence type="ECO:0000256" key="1">
    <source>
        <dbReference type="ARBA" id="ARBA00023125"/>
    </source>
</evidence>
<dbReference type="PROSITE" id="PS50943">
    <property type="entry name" value="HTH_CROC1"/>
    <property type="match status" value="1"/>
</dbReference>
<dbReference type="InterPro" id="IPR010982">
    <property type="entry name" value="Lambda_DNA-bd_dom_sf"/>
</dbReference>
<dbReference type="GO" id="GO:0003677">
    <property type="term" value="F:DNA binding"/>
    <property type="evidence" value="ECO:0007669"/>
    <property type="project" value="UniProtKB-KW"/>
</dbReference>
<dbReference type="AlphaFoldDB" id="A0A150XBB9"/>
<evidence type="ECO:0000313" key="5">
    <source>
        <dbReference type="Proteomes" id="UP000075606"/>
    </source>
</evidence>
<reference evidence="4 5" key="1">
    <citation type="submission" date="2016-01" db="EMBL/GenBank/DDBJ databases">
        <title>Genome sequencing of Roseivirga spongicola UST030701-084.</title>
        <authorList>
            <person name="Selvaratnam C."/>
            <person name="Thevarajoo S."/>
            <person name="Goh K.M."/>
            <person name="Ee R."/>
            <person name="Chan K.-G."/>
            <person name="Chong C.S."/>
        </authorList>
    </citation>
    <scope>NUCLEOTIDE SEQUENCE [LARGE SCALE GENOMIC DNA]</scope>
    <source>
        <strain evidence="4 5">UST030701-084</strain>
    </source>
</reference>
<comment type="caution">
    <text evidence="4">The sequence shown here is derived from an EMBL/GenBank/DDBJ whole genome shotgun (WGS) entry which is preliminary data.</text>
</comment>
<dbReference type="CDD" id="cd00093">
    <property type="entry name" value="HTH_XRE"/>
    <property type="match status" value="1"/>
</dbReference>
<dbReference type="SUPFAM" id="SSF47413">
    <property type="entry name" value="lambda repressor-like DNA-binding domains"/>
    <property type="match status" value="1"/>
</dbReference>
<keyword evidence="2" id="KW-0812">Transmembrane</keyword>
<keyword evidence="5" id="KW-1185">Reference proteome</keyword>
<dbReference type="Proteomes" id="UP000075606">
    <property type="component" value="Unassembled WGS sequence"/>
</dbReference>
<keyword evidence="1" id="KW-0238">DNA-binding</keyword>
<evidence type="ECO:0000259" key="3">
    <source>
        <dbReference type="PROSITE" id="PS50943"/>
    </source>
</evidence>
<dbReference type="SMART" id="SM00530">
    <property type="entry name" value="HTH_XRE"/>
    <property type="match status" value="1"/>
</dbReference>
<dbReference type="Pfam" id="PF01381">
    <property type="entry name" value="HTH_3"/>
    <property type="match status" value="1"/>
</dbReference>
<dbReference type="PANTHER" id="PTHR46558">
    <property type="entry name" value="TRACRIPTIONAL REGULATORY PROTEIN-RELATED-RELATED"/>
    <property type="match status" value="1"/>
</dbReference>
<sequence>MQTEKHKMIASVVKEKRTDLNYTQQELADLCKVSLRSIQRIENGEVYPRQYTLNELAKNLNFSLDILSSKEKPVEPSAKGNLAKKRIISLAFVLGTILLSAAFLAQSSQFPETNFELYLFYTGILIVLSLGLLFLWRKKQ</sequence>
<dbReference type="STRING" id="333140.AWW68_09270"/>
<feature type="transmembrane region" description="Helical" evidence="2">
    <location>
        <begin position="117"/>
        <end position="136"/>
    </location>
</feature>
<feature type="transmembrane region" description="Helical" evidence="2">
    <location>
        <begin position="87"/>
        <end position="105"/>
    </location>
</feature>
<dbReference type="Gene3D" id="1.10.260.40">
    <property type="entry name" value="lambda repressor-like DNA-binding domains"/>
    <property type="match status" value="1"/>
</dbReference>
<dbReference type="PANTHER" id="PTHR46558:SF4">
    <property type="entry name" value="DNA-BIDING PHAGE PROTEIN"/>
    <property type="match status" value="1"/>
</dbReference>
<organism evidence="4 5">
    <name type="scientific">Roseivirga spongicola</name>
    <dbReference type="NCBI Taxonomy" id="333140"/>
    <lineage>
        <taxon>Bacteria</taxon>
        <taxon>Pseudomonadati</taxon>
        <taxon>Bacteroidota</taxon>
        <taxon>Cytophagia</taxon>
        <taxon>Cytophagales</taxon>
        <taxon>Roseivirgaceae</taxon>
        <taxon>Roseivirga</taxon>
    </lineage>
</organism>
<protein>
    <recommendedName>
        <fullName evidence="3">HTH cro/C1-type domain-containing protein</fullName>
    </recommendedName>
</protein>
<keyword evidence="2" id="KW-1133">Transmembrane helix</keyword>
<keyword evidence="2" id="KW-0472">Membrane</keyword>
<feature type="domain" description="HTH cro/C1-type" evidence="3">
    <location>
        <begin position="13"/>
        <end position="67"/>
    </location>
</feature>
<evidence type="ECO:0000256" key="2">
    <source>
        <dbReference type="SAM" id="Phobius"/>
    </source>
</evidence>
<dbReference type="EMBL" id="LRPC01000012">
    <property type="protein sequence ID" value="KYG76008.1"/>
    <property type="molecule type" value="Genomic_DNA"/>
</dbReference>
<dbReference type="OrthoDB" id="1357763at2"/>
<gene>
    <name evidence="4" type="ORF">AWW68_09270</name>
</gene>
<dbReference type="InterPro" id="IPR001387">
    <property type="entry name" value="Cro/C1-type_HTH"/>
</dbReference>
<evidence type="ECO:0000313" key="4">
    <source>
        <dbReference type="EMBL" id="KYG76008.1"/>
    </source>
</evidence>
<proteinExistence type="predicted"/>